<feature type="region of interest" description="Disordered" evidence="2">
    <location>
        <begin position="567"/>
        <end position="630"/>
    </location>
</feature>
<evidence type="ECO:0000313" key="5">
    <source>
        <dbReference type="Proteomes" id="UP000826656"/>
    </source>
</evidence>
<keyword evidence="1" id="KW-0479">Metal-binding</keyword>
<feature type="compositionally biased region" description="Polar residues" evidence="2">
    <location>
        <begin position="392"/>
        <end position="401"/>
    </location>
</feature>
<gene>
    <name evidence="4" type="ORF">KY290_027474</name>
</gene>
<protein>
    <recommendedName>
        <fullName evidence="3">CCHC-type domain-containing protein</fullName>
    </recommendedName>
</protein>
<evidence type="ECO:0000256" key="1">
    <source>
        <dbReference type="PROSITE-ProRule" id="PRU00047"/>
    </source>
</evidence>
<keyword evidence="5" id="KW-1185">Reference proteome</keyword>
<dbReference type="InterPro" id="IPR040256">
    <property type="entry name" value="At4g02000-like"/>
</dbReference>
<comment type="caution">
    <text evidence="4">The sequence shown here is derived from an EMBL/GenBank/DDBJ whole genome shotgun (WGS) entry which is preliminary data.</text>
</comment>
<evidence type="ECO:0000256" key="2">
    <source>
        <dbReference type="SAM" id="MobiDB-lite"/>
    </source>
</evidence>
<name>A0ABQ7UF79_SOLTU</name>
<keyword evidence="1" id="KW-0863">Zinc-finger</keyword>
<feature type="compositionally biased region" description="Basic and acidic residues" evidence="2">
    <location>
        <begin position="360"/>
        <end position="372"/>
    </location>
</feature>
<dbReference type="EMBL" id="JAIVGD010000019">
    <property type="protein sequence ID" value="KAH0748242.1"/>
    <property type="molecule type" value="Genomic_DNA"/>
</dbReference>
<dbReference type="Pfam" id="PF14111">
    <property type="entry name" value="DUF4283"/>
    <property type="match status" value="1"/>
</dbReference>
<reference evidence="4 5" key="1">
    <citation type="journal article" date="2021" name="bioRxiv">
        <title>Chromosome-scale and haplotype-resolved genome assembly of a tetraploid potato cultivar.</title>
        <authorList>
            <person name="Sun H."/>
            <person name="Jiao W.-B."/>
            <person name="Krause K."/>
            <person name="Campoy J.A."/>
            <person name="Goel M."/>
            <person name="Folz-Donahue K."/>
            <person name="Kukat C."/>
            <person name="Huettel B."/>
            <person name="Schneeberger K."/>
        </authorList>
    </citation>
    <scope>NUCLEOTIDE SEQUENCE [LARGE SCALE GENOMIC DNA]</scope>
    <source>
        <strain evidence="4">SolTubOtavaFocal</strain>
        <tissue evidence="4">Leaves</tissue>
    </source>
</reference>
<dbReference type="PROSITE" id="PS50158">
    <property type="entry name" value="ZF_CCHC"/>
    <property type="match status" value="1"/>
</dbReference>
<evidence type="ECO:0000259" key="3">
    <source>
        <dbReference type="PROSITE" id="PS50158"/>
    </source>
</evidence>
<feature type="compositionally biased region" description="Low complexity" evidence="2">
    <location>
        <begin position="481"/>
        <end position="499"/>
    </location>
</feature>
<sequence length="630" mass="71938">MDEQLIKNQSKNTGIHHTDKSHIRVIPASQVPVNFGNEQCRKENEQIWVAKEQRKSNTVKASIRTDQQQVYQENFPRISINFDKSVQKVNANNVRNDRPPGNIPNLPKTNPLVAPTPYTVVQTYADRLRYNQAKCDVSITLATPEITTKQGLPVVLYVKEEVMKDLAATSKYTLIGKFSNTMPKVELIRNNFILQTQLSGGVKIAHFNSRHVYIDLDNELDYNMVWTKQRMSIAGQVIIIQVWTPNFKPAEETPIVPIWISLPELPWHCYNKDFVSGLLSPIGKVLYLDSASIKKTRGSRARVKVQVDLTEKRPPYIWMGYVGEDITDGRWQKIEYDNIPDYCFYCKHQGHLESDCTIRQRDDDKKKNELENKSSPSLEVLDKYKGNKSDSRPQTTAAQRQVQVEYNRKSANIGQDNINRPVQEDKSPAQLLEVWMGRVRRHLLTCRKGSPKEGGDLTYVRHEEVDSDPSGDYRAPATPITNQQQTGTQQVTDTGQKQGRFNNKSGDRLSKTKREAIKNRLQHSMGKESEVIAANKQIEEPFSHQDQNMTNIAKQVVNKGNKAKVIPDDYGVLNSEDDLDHDNQSMDGSDEDGEDTKKHTDQVVVSTYRDKYSDVQRMTEQQGLSPRGRK</sequence>
<feature type="region of interest" description="Disordered" evidence="2">
    <location>
        <begin position="465"/>
        <end position="513"/>
    </location>
</feature>
<feature type="compositionally biased region" description="Basic and acidic residues" evidence="2">
    <location>
        <begin position="380"/>
        <end position="391"/>
    </location>
</feature>
<evidence type="ECO:0000313" key="4">
    <source>
        <dbReference type="EMBL" id="KAH0748242.1"/>
    </source>
</evidence>
<accession>A0ABQ7UF79</accession>
<feature type="domain" description="CCHC-type" evidence="3">
    <location>
        <begin position="343"/>
        <end position="356"/>
    </location>
</feature>
<dbReference type="Proteomes" id="UP000826656">
    <property type="component" value="Unassembled WGS sequence"/>
</dbReference>
<dbReference type="PANTHER" id="PTHR31286">
    <property type="entry name" value="GLYCINE-RICH CELL WALL STRUCTURAL PROTEIN 1.8-LIKE"/>
    <property type="match status" value="1"/>
</dbReference>
<dbReference type="InterPro" id="IPR001878">
    <property type="entry name" value="Znf_CCHC"/>
</dbReference>
<keyword evidence="1" id="KW-0862">Zinc</keyword>
<dbReference type="PANTHER" id="PTHR31286:SF177">
    <property type="entry name" value="ENDONUCLEASE_EXONUCLEASE_PHOSPHATASE"/>
    <property type="match status" value="1"/>
</dbReference>
<dbReference type="InterPro" id="IPR025558">
    <property type="entry name" value="DUF4283"/>
</dbReference>
<proteinExistence type="predicted"/>
<organism evidence="4 5">
    <name type="scientific">Solanum tuberosum</name>
    <name type="common">Potato</name>
    <dbReference type="NCBI Taxonomy" id="4113"/>
    <lineage>
        <taxon>Eukaryota</taxon>
        <taxon>Viridiplantae</taxon>
        <taxon>Streptophyta</taxon>
        <taxon>Embryophyta</taxon>
        <taxon>Tracheophyta</taxon>
        <taxon>Spermatophyta</taxon>
        <taxon>Magnoliopsida</taxon>
        <taxon>eudicotyledons</taxon>
        <taxon>Gunneridae</taxon>
        <taxon>Pentapetalae</taxon>
        <taxon>asterids</taxon>
        <taxon>lamiids</taxon>
        <taxon>Solanales</taxon>
        <taxon>Solanaceae</taxon>
        <taxon>Solanoideae</taxon>
        <taxon>Solaneae</taxon>
        <taxon>Solanum</taxon>
    </lineage>
</organism>
<feature type="region of interest" description="Disordered" evidence="2">
    <location>
        <begin position="360"/>
        <end position="401"/>
    </location>
</feature>